<proteinExistence type="inferred from homology"/>
<dbReference type="GO" id="GO:0005886">
    <property type="term" value="C:plasma membrane"/>
    <property type="evidence" value="ECO:0007669"/>
    <property type="project" value="UniProtKB-SubCell"/>
</dbReference>
<feature type="transmembrane region" description="Helical" evidence="14">
    <location>
        <begin position="75"/>
        <end position="102"/>
    </location>
</feature>
<dbReference type="NCBIfam" id="TIGR00813">
    <property type="entry name" value="sss"/>
    <property type="match status" value="1"/>
</dbReference>
<keyword evidence="8" id="KW-0406">Ion transport</keyword>
<evidence type="ECO:0000256" key="4">
    <source>
        <dbReference type="ARBA" id="ARBA00022475"/>
    </source>
</evidence>
<evidence type="ECO:0000256" key="5">
    <source>
        <dbReference type="ARBA" id="ARBA00022692"/>
    </source>
</evidence>
<dbReference type="InterPro" id="IPR001734">
    <property type="entry name" value="Na/solute_symporter"/>
</dbReference>
<evidence type="ECO:0000256" key="8">
    <source>
        <dbReference type="ARBA" id="ARBA00023065"/>
    </source>
</evidence>
<evidence type="ECO:0008006" key="17">
    <source>
        <dbReference type="Google" id="ProtNLM"/>
    </source>
</evidence>
<comment type="similarity">
    <text evidence="2 13">Belongs to the sodium:solute symporter (SSF) (TC 2.A.21) family.</text>
</comment>
<dbReference type="PANTHER" id="PTHR42985">
    <property type="entry name" value="SODIUM-COUPLED MONOCARBOXYLATE TRANSPORTER"/>
    <property type="match status" value="1"/>
</dbReference>
<sequence>FLPVAISLMVTFESSIMMLGLPAEIYVYGAQWWIGTIGYLCAKVLSMFIMVPLIHPLKITSAYEYLLLRFNSTGVRLLGTVLGMLSYTWYMGIVLFGPAIALEAVTGFPLWGSIFIVAFVAVIYTTIGGLKAVVWTDVFQALVMYAGMMAILIKGTMDVGSPSKVWEIANKGGRLNFFNFDPDPRVRHTFWNLFFGSLIRGLAFCFSQATIQRIGATNSRREATWVIGIATPCHFLASTLACYEGVVAYAFYESKGCDPLASGKITNSNQIIPFTVMDIFNRLPGMPGLFLASLFSASLSTLSSGLSSLSALLWTDVIKPRIGDVSEFKATFIAKISVVMFGLLGCGVAILVSLVGGPMMQVFASLSAGFAGPLTGLFLLGCFCPQANAKGTLIGVVLSLILSTWLSMGKSFSKSVKKLPWLDPASSAMCDANSTVSDALAAMMELTTSASGYTDTMMNSSVLYQGHDLGYGSYYTGHDLAFTSVGQPSFVPTTPAAVSAAQDDEPQGIDIVYTLSYMWLAPVGIILTLVLGNICSLLT</sequence>
<reference evidence="15 16" key="1">
    <citation type="journal article" date="2023" name="Sci. Data">
        <title>Genome assembly of the Korean intertidal mud-creeper Batillaria attramentaria.</title>
        <authorList>
            <person name="Patra A.K."/>
            <person name="Ho P.T."/>
            <person name="Jun S."/>
            <person name="Lee S.J."/>
            <person name="Kim Y."/>
            <person name="Won Y.J."/>
        </authorList>
    </citation>
    <scope>NUCLEOTIDE SEQUENCE [LARGE SCALE GENOMIC DNA]</scope>
    <source>
        <strain evidence="15">Wonlab-2016</strain>
    </source>
</reference>
<evidence type="ECO:0000256" key="7">
    <source>
        <dbReference type="ARBA" id="ARBA00023053"/>
    </source>
</evidence>
<dbReference type="InterPro" id="IPR038377">
    <property type="entry name" value="Na/Glc_symporter_sf"/>
</dbReference>
<feature type="transmembrane region" description="Helical" evidence="14">
    <location>
        <begin position="391"/>
        <end position="408"/>
    </location>
</feature>
<accession>A0ABD0K0K3</accession>
<feature type="transmembrane region" description="Helical" evidence="14">
    <location>
        <begin position="362"/>
        <end position="384"/>
    </location>
</feature>
<evidence type="ECO:0000256" key="6">
    <source>
        <dbReference type="ARBA" id="ARBA00022989"/>
    </source>
</evidence>
<dbReference type="InterPro" id="IPR018212">
    <property type="entry name" value="Na/solute_symporter_CS"/>
</dbReference>
<evidence type="ECO:0000256" key="9">
    <source>
        <dbReference type="ARBA" id="ARBA00023136"/>
    </source>
</evidence>
<dbReference type="PROSITE" id="PS00456">
    <property type="entry name" value="NA_SOLUT_SYMP_1"/>
    <property type="match status" value="1"/>
</dbReference>
<protein>
    <recommendedName>
        <fullName evidence="17">Sodium/solute symporter</fullName>
    </recommendedName>
</protein>
<evidence type="ECO:0000256" key="2">
    <source>
        <dbReference type="ARBA" id="ARBA00006434"/>
    </source>
</evidence>
<feature type="transmembrane region" description="Helical" evidence="14">
    <location>
        <begin position="289"/>
        <end position="315"/>
    </location>
</feature>
<dbReference type="GO" id="GO:0098660">
    <property type="term" value="P:inorganic ion transmembrane transport"/>
    <property type="evidence" value="ECO:0007669"/>
    <property type="project" value="UniProtKB-ARBA"/>
</dbReference>
<evidence type="ECO:0000256" key="11">
    <source>
        <dbReference type="ARBA" id="ARBA00023201"/>
    </source>
</evidence>
<keyword evidence="10" id="KW-0325">Glycoprotein</keyword>
<dbReference type="InterPro" id="IPR051163">
    <property type="entry name" value="Sodium:Solute_Symporter_SSF"/>
</dbReference>
<dbReference type="Gene3D" id="1.20.1730.10">
    <property type="entry name" value="Sodium/glucose cotransporter"/>
    <property type="match status" value="1"/>
</dbReference>
<evidence type="ECO:0000256" key="3">
    <source>
        <dbReference type="ARBA" id="ARBA00022448"/>
    </source>
</evidence>
<dbReference type="EMBL" id="JACVVK020000278">
    <property type="protein sequence ID" value="KAK7480597.1"/>
    <property type="molecule type" value="Genomic_DNA"/>
</dbReference>
<dbReference type="GO" id="GO:0015075">
    <property type="term" value="F:monoatomic ion transmembrane transporter activity"/>
    <property type="evidence" value="ECO:0007669"/>
    <property type="project" value="UniProtKB-ARBA"/>
</dbReference>
<keyword evidence="5 14" id="KW-0812">Transmembrane</keyword>
<evidence type="ECO:0000313" key="15">
    <source>
        <dbReference type="EMBL" id="KAK7480597.1"/>
    </source>
</evidence>
<keyword evidence="7" id="KW-0915">Sodium</keyword>
<dbReference type="Pfam" id="PF00474">
    <property type="entry name" value="SSF"/>
    <property type="match status" value="1"/>
</dbReference>
<keyword evidence="4" id="KW-1003">Cell membrane</keyword>
<feature type="transmembrane region" description="Helical" evidence="14">
    <location>
        <begin position="32"/>
        <end position="54"/>
    </location>
</feature>
<evidence type="ECO:0000313" key="16">
    <source>
        <dbReference type="Proteomes" id="UP001519460"/>
    </source>
</evidence>
<evidence type="ECO:0000256" key="10">
    <source>
        <dbReference type="ARBA" id="ARBA00023180"/>
    </source>
</evidence>
<dbReference type="PROSITE" id="PS50283">
    <property type="entry name" value="NA_SOLUT_SYMP_3"/>
    <property type="match status" value="1"/>
</dbReference>
<organism evidence="15 16">
    <name type="scientific">Batillaria attramentaria</name>
    <dbReference type="NCBI Taxonomy" id="370345"/>
    <lineage>
        <taxon>Eukaryota</taxon>
        <taxon>Metazoa</taxon>
        <taxon>Spiralia</taxon>
        <taxon>Lophotrochozoa</taxon>
        <taxon>Mollusca</taxon>
        <taxon>Gastropoda</taxon>
        <taxon>Caenogastropoda</taxon>
        <taxon>Sorbeoconcha</taxon>
        <taxon>Cerithioidea</taxon>
        <taxon>Batillariidae</taxon>
        <taxon>Batillaria</taxon>
    </lineage>
</organism>
<dbReference type="AlphaFoldDB" id="A0ABD0K0K3"/>
<evidence type="ECO:0000256" key="1">
    <source>
        <dbReference type="ARBA" id="ARBA00004651"/>
    </source>
</evidence>
<feature type="transmembrane region" description="Helical" evidence="14">
    <location>
        <begin position="336"/>
        <end position="356"/>
    </location>
</feature>
<keyword evidence="3" id="KW-0813">Transport</keyword>
<keyword evidence="9 14" id="KW-0472">Membrane</keyword>
<name>A0ABD0K0K3_9CAEN</name>
<keyword evidence="16" id="KW-1185">Reference proteome</keyword>
<keyword evidence="6 14" id="KW-1133">Transmembrane helix</keyword>
<feature type="non-terminal residue" evidence="15">
    <location>
        <position position="1"/>
    </location>
</feature>
<feature type="transmembrane region" description="Helical" evidence="14">
    <location>
        <begin position="190"/>
        <end position="211"/>
    </location>
</feature>
<dbReference type="PANTHER" id="PTHR42985:SF40">
    <property type="entry name" value="LD47995P-RELATED"/>
    <property type="match status" value="1"/>
</dbReference>
<comment type="subcellular location">
    <subcellularLocation>
        <location evidence="1">Cell membrane</location>
        <topology evidence="1">Multi-pass membrane protein</topology>
    </subcellularLocation>
</comment>
<feature type="non-terminal residue" evidence="15">
    <location>
        <position position="539"/>
    </location>
</feature>
<evidence type="ECO:0000256" key="13">
    <source>
        <dbReference type="RuleBase" id="RU362091"/>
    </source>
</evidence>
<comment type="caution">
    <text evidence="15">The sequence shown here is derived from an EMBL/GenBank/DDBJ whole genome shotgun (WGS) entry which is preliminary data.</text>
</comment>
<gene>
    <name evidence="15" type="ORF">BaRGS_00028173</name>
</gene>
<feature type="transmembrane region" description="Helical" evidence="14">
    <location>
        <begin position="134"/>
        <end position="153"/>
    </location>
</feature>
<evidence type="ECO:0000256" key="12">
    <source>
        <dbReference type="ARBA" id="ARBA00036099"/>
    </source>
</evidence>
<feature type="transmembrane region" description="Helical" evidence="14">
    <location>
        <begin position="517"/>
        <end position="538"/>
    </location>
</feature>
<feature type="transmembrane region" description="Helical" evidence="14">
    <location>
        <begin position="223"/>
        <end position="252"/>
    </location>
</feature>
<feature type="transmembrane region" description="Helical" evidence="14">
    <location>
        <begin position="108"/>
        <end position="127"/>
    </location>
</feature>
<dbReference type="Proteomes" id="UP001519460">
    <property type="component" value="Unassembled WGS sequence"/>
</dbReference>
<dbReference type="GO" id="GO:0006814">
    <property type="term" value="P:sodium ion transport"/>
    <property type="evidence" value="ECO:0007669"/>
    <property type="project" value="UniProtKB-KW"/>
</dbReference>
<comment type="catalytic activity">
    <reaction evidence="12">
        <text>iodide(out) + 2 Na(+)(out) = iodide(in) + 2 Na(+)(in)</text>
        <dbReference type="Rhea" id="RHEA:71207"/>
        <dbReference type="ChEBI" id="CHEBI:16382"/>
        <dbReference type="ChEBI" id="CHEBI:29101"/>
    </reaction>
</comment>
<evidence type="ECO:0000256" key="14">
    <source>
        <dbReference type="SAM" id="Phobius"/>
    </source>
</evidence>
<keyword evidence="11" id="KW-0739">Sodium transport</keyword>